<evidence type="ECO:0000259" key="2">
    <source>
        <dbReference type="Pfam" id="PF00296"/>
    </source>
</evidence>
<dbReference type="NCBIfam" id="TIGR03558">
    <property type="entry name" value="oxido_grp_1"/>
    <property type="match status" value="1"/>
</dbReference>
<accession>A0A6J6TBB1</accession>
<dbReference type="InterPro" id="IPR011251">
    <property type="entry name" value="Luciferase-like_dom"/>
</dbReference>
<dbReference type="Gene3D" id="3.20.20.30">
    <property type="entry name" value="Luciferase-like domain"/>
    <property type="match status" value="1"/>
</dbReference>
<dbReference type="GO" id="GO:0016705">
    <property type="term" value="F:oxidoreductase activity, acting on paired donors, with incorporation or reduction of molecular oxygen"/>
    <property type="evidence" value="ECO:0007669"/>
    <property type="project" value="InterPro"/>
</dbReference>
<dbReference type="SUPFAM" id="SSF51679">
    <property type="entry name" value="Bacterial luciferase-like"/>
    <property type="match status" value="1"/>
</dbReference>
<protein>
    <submittedName>
        <fullName evidence="3">Unannotated protein</fullName>
    </submittedName>
</protein>
<dbReference type="InterPro" id="IPR019949">
    <property type="entry name" value="CmoO-like"/>
</dbReference>
<evidence type="ECO:0000256" key="1">
    <source>
        <dbReference type="ARBA" id="ARBA00007789"/>
    </source>
</evidence>
<dbReference type="Pfam" id="PF00296">
    <property type="entry name" value="Bac_luciferase"/>
    <property type="match status" value="1"/>
</dbReference>
<dbReference type="AlphaFoldDB" id="A0A6J6TBB1"/>
<name>A0A6J6TBB1_9ZZZZ</name>
<dbReference type="EMBL" id="CAEZYW010000128">
    <property type="protein sequence ID" value="CAB4743579.1"/>
    <property type="molecule type" value="Genomic_DNA"/>
</dbReference>
<feature type="domain" description="Luciferase-like" evidence="2">
    <location>
        <begin position="17"/>
        <end position="255"/>
    </location>
</feature>
<gene>
    <name evidence="3" type="ORF">UFOPK2786_00913</name>
</gene>
<dbReference type="InterPro" id="IPR036661">
    <property type="entry name" value="Luciferase-like_sf"/>
</dbReference>
<dbReference type="InterPro" id="IPR050766">
    <property type="entry name" value="Bact_Lucif_Oxidored"/>
</dbReference>
<dbReference type="FunFam" id="3.20.20.30:FF:000002">
    <property type="entry name" value="LLM class flavin-dependent oxidoreductase"/>
    <property type="match status" value="1"/>
</dbReference>
<dbReference type="PANTHER" id="PTHR30137:SF6">
    <property type="entry name" value="LUCIFERASE-LIKE MONOOXYGENASE"/>
    <property type="match status" value="1"/>
</dbReference>
<organism evidence="3">
    <name type="scientific">freshwater metagenome</name>
    <dbReference type="NCBI Taxonomy" id="449393"/>
    <lineage>
        <taxon>unclassified sequences</taxon>
        <taxon>metagenomes</taxon>
        <taxon>ecological metagenomes</taxon>
    </lineage>
</organism>
<reference evidence="3" key="1">
    <citation type="submission" date="2020-05" db="EMBL/GenBank/DDBJ databases">
        <authorList>
            <person name="Chiriac C."/>
            <person name="Salcher M."/>
            <person name="Ghai R."/>
            <person name="Kavagutti S V."/>
        </authorList>
    </citation>
    <scope>NUCLEOTIDE SEQUENCE</scope>
</reference>
<sequence>MVPLSLLDLAVVGPGESVRDSLQGSVRLAQRAEQLGYRRVWYAEHHNMSAIASSATAVLIAHVAANTERIRLGSGGVMLPNHSPLVIAEQFGTLAALHPGRIDLGLGRAPGTDQNTVRALRRDPRAAESFPQDVVELQAYLGDATAVPGVNATPGRGTHVPLYILGSSLFGAQLAAMLGLPFGFASHFAPQSLQDAVRIYRERFVPSEQLAEPYVIAGVNVIAAESDEEARVGLERRRRSLARVLFGRSGQPLDEAAIDQVLGGPQGQHVDQMLTYTAIGQPGAVRDYLAAFSQHADADELLVVHHAESVDGRLRSLDLLSDAMGLVSA</sequence>
<proteinExistence type="predicted"/>
<comment type="similarity">
    <text evidence="1">To bacterial alkanal monooxygenase alpha and beta chains.</text>
</comment>
<dbReference type="PANTHER" id="PTHR30137">
    <property type="entry name" value="LUCIFERASE-LIKE MONOOXYGENASE"/>
    <property type="match status" value="1"/>
</dbReference>
<evidence type="ECO:0000313" key="3">
    <source>
        <dbReference type="EMBL" id="CAB4743579.1"/>
    </source>
</evidence>
<dbReference type="GO" id="GO:0005829">
    <property type="term" value="C:cytosol"/>
    <property type="evidence" value="ECO:0007669"/>
    <property type="project" value="TreeGrafter"/>
</dbReference>